<evidence type="ECO:0000256" key="1">
    <source>
        <dbReference type="SAM" id="Coils"/>
    </source>
</evidence>
<feature type="compositionally biased region" description="Pro residues" evidence="2">
    <location>
        <begin position="113"/>
        <end position="133"/>
    </location>
</feature>
<organism evidence="3">
    <name type="scientific">Palpitomonas bilix</name>
    <dbReference type="NCBI Taxonomy" id="652834"/>
    <lineage>
        <taxon>Eukaryota</taxon>
        <taxon>Eukaryota incertae sedis</taxon>
    </lineage>
</organism>
<dbReference type="EMBL" id="HBIB01042222">
    <property type="protein sequence ID" value="CAE0265352.1"/>
    <property type="molecule type" value="Transcribed_RNA"/>
</dbReference>
<dbReference type="AlphaFoldDB" id="A0A7S3GGB1"/>
<evidence type="ECO:0000256" key="2">
    <source>
        <dbReference type="SAM" id="MobiDB-lite"/>
    </source>
</evidence>
<proteinExistence type="predicted"/>
<accession>A0A7S3GGB1</accession>
<sequence>MPASSSSSLVTALPPPPPFRLSASSLPPPPPPVTANMPSSAGDNSKVSLQSLDGRPLSPLSERTEEDGQEAEGSNRSSVVIVDTGRQSVSGSPATPPPPAASPPHQEQHAFKPAPPPLVPPAPDGFSVPPPPHHQLSPNSTVEEPVELMEEPTSGGNDIGQSHLPGVPESVAAKIVSLSAAIFELEQRSEEDSARVRNLLVQREAEAKELRGKILALEDENFRLLEEVKGGGKKGLSSLAVIKSSYPALGSEISKIMEEVEKSLDLKEERIQMLAEEVNKLHAEISKLRSMPAVAQGSSHGAPSVPAVASPQSSSGRRRLQPSPRQLRREDFDGVSREDLIDQLISAKSQLIRTERDFFLVPRLVPSVME</sequence>
<keyword evidence="1" id="KW-0175">Coiled coil</keyword>
<dbReference type="EMBL" id="HBIB01042221">
    <property type="protein sequence ID" value="CAE0265351.1"/>
    <property type="molecule type" value="Transcribed_RNA"/>
</dbReference>
<feature type="region of interest" description="Disordered" evidence="2">
    <location>
        <begin position="1"/>
        <end position="165"/>
    </location>
</feature>
<evidence type="ECO:0000313" key="3">
    <source>
        <dbReference type="EMBL" id="CAE0265351.1"/>
    </source>
</evidence>
<feature type="coiled-coil region" evidence="1">
    <location>
        <begin position="200"/>
        <end position="227"/>
    </location>
</feature>
<evidence type="ECO:0000313" key="4">
    <source>
        <dbReference type="EMBL" id="CAE0265352.1"/>
    </source>
</evidence>
<gene>
    <name evidence="3" type="ORF">PBIL07802_LOCUS27687</name>
    <name evidence="4" type="ORF">PBIL07802_LOCUS27688</name>
</gene>
<feature type="coiled-coil region" evidence="1">
    <location>
        <begin position="257"/>
        <end position="291"/>
    </location>
</feature>
<reference evidence="3" key="1">
    <citation type="submission" date="2021-01" db="EMBL/GenBank/DDBJ databases">
        <authorList>
            <person name="Corre E."/>
            <person name="Pelletier E."/>
            <person name="Niang G."/>
            <person name="Scheremetjew M."/>
            <person name="Finn R."/>
            <person name="Kale V."/>
            <person name="Holt S."/>
            <person name="Cochrane G."/>
            <person name="Meng A."/>
            <person name="Brown T."/>
            <person name="Cohen L."/>
        </authorList>
    </citation>
    <scope>NUCLEOTIDE SEQUENCE</scope>
    <source>
        <strain evidence="3">NIES-2562</strain>
    </source>
</reference>
<protein>
    <submittedName>
        <fullName evidence="3">Uncharacterized protein</fullName>
    </submittedName>
</protein>
<feature type="compositionally biased region" description="Low complexity" evidence="2">
    <location>
        <begin position="298"/>
        <end position="325"/>
    </location>
</feature>
<feature type="region of interest" description="Disordered" evidence="2">
    <location>
        <begin position="292"/>
        <end position="332"/>
    </location>
</feature>
<feature type="compositionally biased region" description="Low complexity" evidence="2">
    <location>
        <begin position="1"/>
        <end position="12"/>
    </location>
</feature>
<name>A0A7S3GGB1_9EUKA</name>
<feature type="compositionally biased region" description="Polar residues" evidence="2">
    <location>
        <begin position="41"/>
        <end position="51"/>
    </location>
</feature>